<dbReference type="GO" id="GO:0017046">
    <property type="term" value="F:peptide hormone binding"/>
    <property type="evidence" value="ECO:0007669"/>
    <property type="project" value="TreeGrafter"/>
</dbReference>
<keyword evidence="9" id="KW-1185">Reference proteome</keyword>
<sequence length="247" mass="27432">MKRRDNSITRKGPLGLPNLGGLASSSTNPSKRRRTFPHRTVFKNNLSSVFLVFMAMATTSFTNISPVVGETVFPSVSDLYPGSSDHASYDLQLPVQVTMAVLEPIGRWSFSLPKLLPVMDFAVAEMNEKYRGRIEFDYAWGLGSCERDVVGVEAARLSCSHNISVFIGPACSKAVEIVSYMANNWNVPVITPIGNTENIGDKTIFPRLTRINPWMQSALATTVFRLLDMYEWTNVGMESKTVNSIRL</sequence>
<keyword evidence="2 6" id="KW-0812">Transmembrane</keyword>
<keyword evidence="4 6" id="KW-0472">Membrane</keyword>
<feature type="transmembrane region" description="Helical" evidence="6">
    <location>
        <begin position="41"/>
        <end position="61"/>
    </location>
</feature>
<dbReference type="PANTHER" id="PTHR44755">
    <property type="entry name" value="NATRIURETIC PEPTIDE RECEPTOR 3-RELATED"/>
    <property type="match status" value="1"/>
</dbReference>
<dbReference type="GO" id="GO:0038023">
    <property type="term" value="F:signaling receptor activity"/>
    <property type="evidence" value="ECO:0007669"/>
    <property type="project" value="TreeGrafter"/>
</dbReference>
<dbReference type="PANTHER" id="PTHR44755:SF8">
    <property type="entry name" value="RECEPTOR LIGAND BINDING REGION DOMAIN-CONTAINING PROTEIN"/>
    <property type="match status" value="1"/>
</dbReference>
<evidence type="ECO:0000259" key="7">
    <source>
        <dbReference type="Pfam" id="PF01094"/>
    </source>
</evidence>
<dbReference type="EMBL" id="BMAT01002406">
    <property type="protein sequence ID" value="GFS06198.1"/>
    <property type="molecule type" value="Genomic_DNA"/>
</dbReference>
<dbReference type="AlphaFoldDB" id="A0AAV4I721"/>
<dbReference type="GO" id="GO:0016020">
    <property type="term" value="C:membrane"/>
    <property type="evidence" value="ECO:0007669"/>
    <property type="project" value="UniProtKB-SubCell"/>
</dbReference>
<dbReference type="Proteomes" id="UP000762676">
    <property type="component" value="Unassembled WGS sequence"/>
</dbReference>
<proteinExistence type="predicted"/>
<name>A0AAV4I721_9GAST</name>
<evidence type="ECO:0000313" key="9">
    <source>
        <dbReference type="Proteomes" id="UP000762676"/>
    </source>
</evidence>
<dbReference type="InterPro" id="IPR028082">
    <property type="entry name" value="Peripla_BP_I"/>
</dbReference>
<dbReference type="Pfam" id="PF01094">
    <property type="entry name" value="ANF_receptor"/>
    <property type="match status" value="1"/>
</dbReference>
<organism evidence="8 9">
    <name type="scientific">Elysia marginata</name>
    <dbReference type="NCBI Taxonomy" id="1093978"/>
    <lineage>
        <taxon>Eukaryota</taxon>
        <taxon>Metazoa</taxon>
        <taxon>Spiralia</taxon>
        <taxon>Lophotrochozoa</taxon>
        <taxon>Mollusca</taxon>
        <taxon>Gastropoda</taxon>
        <taxon>Heterobranchia</taxon>
        <taxon>Euthyneura</taxon>
        <taxon>Panpulmonata</taxon>
        <taxon>Sacoglossa</taxon>
        <taxon>Placobranchoidea</taxon>
        <taxon>Plakobranchidae</taxon>
        <taxon>Elysia</taxon>
    </lineage>
</organism>
<keyword evidence="3 6" id="KW-1133">Transmembrane helix</keyword>
<evidence type="ECO:0000256" key="6">
    <source>
        <dbReference type="SAM" id="Phobius"/>
    </source>
</evidence>
<dbReference type="InterPro" id="IPR001828">
    <property type="entry name" value="ANF_lig-bd_rcpt"/>
</dbReference>
<comment type="caution">
    <text evidence="8">The sequence shown here is derived from an EMBL/GenBank/DDBJ whole genome shotgun (WGS) entry which is preliminary data.</text>
</comment>
<dbReference type="Gene3D" id="3.40.50.2300">
    <property type="match status" value="1"/>
</dbReference>
<evidence type="ECO:0000256" key="2">
    <source>
        <dbReference type="ARBA" id="ARBA00022692"/>
    </source>
</evidence>
<feature type="compositionally biased region" description="Low complexity" evidence="5">
    <location>
        <begin position="12"/>
        <end position="22"/>
    </location>
</feature>
<dbReference type="SUPFAM" id="SSF53822">
    <property type="entry name" value="Periplasmic binding protein-like I"/>
    <property type="match status" value="1"/>
</dbReference>
<feature type="region of interest" description="Disordered" evidence="5">
    <location>
        <begin position="1"/>
        <end position="36"/>
    </location>
</feature>
<reference evidence="8 9" key="1">
    <citation type="journal article" date="2021" name="Elife">
        <title>Chloroplast acquisition without the gene transfer in kleptoplastic sea slugs, Plakobranchus ocellatus.</title>
        <authorList>
            <person name="Maeda T."/>
            <person name="Takahashi S."/>
            <person name="Yoshida T."/>
            <person name="Shimamura S."/>
            <person name="Takaki Y."/>
            <person name="Nagai Y."/>
            <person name="Toyoda A."/>
            <person name="Suzuki Y."/>
            <person name="Arimoto A."/>
            <person name="Ishii H."/>
            <person name="Satoh N."/>
            <person name="Nishiyama T."/>
            <person name="Hasebe M."/>
            <person name="Maruyama T."/>
            <person name="Minagawa J."/>
            <person name="Obokata J."/>
            <person name="Shigenobu S."/>
        </authorList>
    </citation>
    <scope>NUCLEOTIDE SEQUENCE [LARGE SCALE GENOMIC DNA]</scope>
</reference>
<evidence type="ECO:0000256" key="4">
    <source>
        <dbReference type="ARBA" id="ARBA00023136"/>
    </source>
</evidence>
<evidence type="ECO:0000256" key="5">
    <source>
        <dbReference type="SAM" id="MobiDB-lite"/>
    </source>
</evidence>
<dbReference type="InterPro" id="IPR052612">
    <property type="entry name" value="ANP_Clearance_Receptor"/>
</dbReference>
<gene>
    <name evidence="8" type="ORF">ElyMa_001218000</name>
</gene>
<dbReference type="GO" id="GO:0007165">
    <property type="term" value="P:signal transduction"/>
    <property type="evidence" value="ECO:0007669"/>
    <property type="project" value="TreeGrafter"/>
</dbReference>
<comment type="subcellular location">
    <subcellularLocation>
        <location evidence="1">Membrane</location>
    </subcellularLocation>
</comment>
<evidence type="ECO:0000313" key="8">
    <source>
        <dbReference type="EMBL" id="GFS06198.1"/>
    </source>
</evidence>
<evidence type="ECO:0000256" key="3">
    <source>
        <dbReference type="ARBA" id="ARBA00022989"/>
    </source>
</evidence>
<accession>A0AAV4I721</accession>
<evidence type="ECO:0000256" key="1">
    <source>
        <dbReference type="ARBA" id="ARBA00004370"/>
    </source>
</evidence>
<feature type="domain" description="Receptor ligand binding region" evidence="7">
    <location>
        <begin position="116"/>
        <end position="236"/>
    </location>
</feature>
<protein>
    <submittedName>
        <fullName evidence="8">Guanylate cyclase</fullName>
    </submittedName>
</protein>